<evidence type="ECO:0000256" key="2">
    <source>
        <dbReference type="PROSITE-ProRule" id="PRU00504"/>
    </source>
</evidence>
<feature type="repeat" description="NHL" evidence="2">
    <location>
        <begin position="131"/>
        <end position="161"/>
    </location>
</feature>
<dbReference type="Proteomes" id="UP000247792">
    <property type="component" value="Unassembled WGS sequence"/>
</dbReference>
<feature type="transmembrane region" description="Helical" evidence="3">
    <location>
        <begin position="9"/>
        <end position="30"/>
    </location>
</feature>
<evidence type="ECO:0000313" key="4">
    <source>
        <dbReference type="EMBL" id="PXX42551.1"/>
    </source>
</evidence>
<dbReference type="InterPro" id="IPR001258">
    <property type="entry name" value="NHL_repeat"/>
</dbReference>
<dbReference type="Gene3D" id="2.120.10.30">
    <property type="entry name" value="TolB, C-terminal domain"/>
    <property type="match status" value="3"/>
</dbReference>
<evidence type="ECO:0000256" key="3">
    <source>
        <dbReference type="SAM" id="Phobius"/>
    </source>
</evidence>
<reference evidence="4 5" key="1">
    <citation type="submission" date="2018-05" db="EMBL/GenBank/DDBJ databases">
        <title>Genomic Encyclopedia of Type Strains, Phase IV (KMG-IV): sequencing the most valuable type-strain genomes for metagenomic binning, comparative biology and taxonomic classification.</title>
        <authorList>
            <person name="Goeker M."/>
        </authorList>
    </citation>
    <scope>NUCLEOTIDE SEQUENCE [LARGE SCALE GENOMIC DNA]</scope>
    <source>
        <strain evidence="4 5">DSM 19792</strain>
    </source>
</reference>
<evidence type="ECO:0000313" key="5">
    <source>
        <dbReference type="Proteomes" id="UP000247792"/>
    </source>
</evidence>
<protein>
    <submittedName>
        <fullName evidence="4">NHL repeat-containing protein</fullName>
    </submittedName>
</protein>
<dbReference type="EMBL" id="QJKB01000005">
    <property type="protein sequence ID" value="PXX42551.1"/>
    <property type="molecule type" value="Genomic_DNA"/>
</dbReference>
<dbReference type="AlphaFoldDB" id="A0A318JQM3"/>
<feature type="repeat" description="NHL" evidence="2">
    <location>
        <begin position="184"/>
        <end position="215"/>
    </location>
</feature>
<dbReference type="Pfam" id="PF01436">
    <property type="entry name" value="NHL"/>
    <property type="match status" value="3"/>
</dbReference>
<dbReference type="InterPro" id="IPR011042">
    <property type="entry name" value="6-blade_b-propeller_TolB-like"/>
</dbReference>
<keyword evidence="3" id="KW-0812">Transmembrane</keyword>
<accession>A0A318JQM3</accession>
<gene>
    <name evidence="4" type="ORF">DFR42_105209</name>
</gene>
<keyword evidence="3" id="KW-0472">Membrane</keyword>
<comment type="caution">
    <text evidence="4">The sequence shown here is derived from an EMBL/GenBank/DDBJ whole genome shotgun (WGS) entry which is preliminary data.</text>
</comment>
<dbReference type="OrthoDB" id="9774579at2"/>
<dbReference type="Gene3D" id="2.70.70.10">
    <property type="entry name" value="Glucose Permease (Domain IIA)"/>
    <property type="match status" value="1"/>
</dbReference>
<organism evidence="4 5">
    <name type="scientific">Undibacterium pigrum</name>
    <dbReference type="NCBI Taxonomy" id="401470"/>
    <lineage>
        <taxon>Bacteria</taxon>
        <taxon>Pseudomonadati</taxon>
        <taxon>Pseudomonadota</taxon>
        <taxon>Betaproteobacteria</taxon>
        <taxon>Burkholderiales</taxon>
        <taxon>Oxalobacteraceae</taxon>
        <taxon>Undibacterium</taxon>
    </lineage>
</organism>
<name>A0A318JQM3_9BURK</name>
<dbReference type="SUPFAM" id="SSF101898">
    <property type="entry name" value="NHL repeat"/>
    <property type="match status" value="1"/>
</dbReference>
<proteinExistence type="predicted"/>
<keyword evidence="3" id="KW-1133">Transmembrane helix</keyword>
<evidence type="ECO:0000256" key="1">
    <source>
        <dbReference type="ARBA" id="ARBA00022737"/>
    </source>
</evidence>
<dbReference type="PROSITE" id="PS51125">
    <property type="entry name" value="NHL"/>
    <property type="match status" value="2"/>
</dbReference>
<keyword evidence="5" id="KW-1185">Reference proteome</keyword>
<keyword evidence="1" id="KW-0677">Repeat</keyword>
<sequence>MISPMLRTIFIRLLFVIALIAIVLGLARYLSKSSSNIAPEDLLAKVGVINKPAPTSFDWQAELDVHAGVPDVDSSYFSDPYAVAIDKQGTIFVSDAGEHNQILKIGVDGAVAPYAGSVEGFADGKADLAAFNTPSGIALDGKGNLLVADTGNHAIRSISPEGMVTTLAGNGEPGHRDGTGAEAQFNGPVGIAVDAAGNIYVADTYNDRIRKISPDGQVSTLAGGNGSGYLDGEAAAALFDTPTGLAINSKGDILITDSKNDAIRRLSKDGLVTTLARALDDEDKPLMRRPLSIISTYDDHLYVGEGGKGRIIQISPTGEMRGVTGVGINFEAGDEKAIRFLQPTGIALNGKGGLLVSDSARLQLVSLHSKGMPDSMAGQKPAAPATMQEIKNTRLDDEIKSYPWPIKPQKSPHEVVGTMGEVRGNYDGESRDHFHGGLDVQANMGTTVYAIASEKVRGTSSSWGYSGLSEGIKLDSMAYIHMKVGRTAKDVLIDDDKFQLQTNAEGKAYAVRVRRGTRFKTGDALGSINRMFHVHLEHNHAGLKINPLQLNFPGLVDTVAPEIEDITIVDGSGKEIKDKQQGRLLLSSQVKDYGIVVDTYDQVDGNAKRRRLGLYQLGYQLLYTDGSPVPGYESPRMTMEFNALPPDREMVKLLYAEESGITVHGAKKTRFLYMASNSVKDGIAKKGSWDVSKLAPGNYVLRIHAADFAGNVAKDNRDLRFTVE</sequence>
<dbReference type="PANTHER" id="PTHR46388:SF2">
    <property type="entry name" value="NHL REPEAT-CONTAINING PROTEIN 2"/>
    <property type="match status" value="1"/>
</dbReference>
<dbReference type="PANTHER" id="PTHR46388">
    <property type="entry name" value="NHL REPEAT-CONTAINING PROTEIN 2"/>
    <property type="match status" value="1"/>
</dbReference>
<dbReference type="InterPro" id="IPR011055">
    <property type="entry name" value="Dup_hybrid_motif"/>
</dbReference>